<name>A0A438JH71_VITVI</name>
<dbReference type="InterPro" id="IPR012337">
    <property type="entry name" value="RNaseH-like_sf"/>
</dbReference>
<dbReference type="PANTHER" id="PTHR48475:SF1">
    <property type="entry name" value="RNASE H TYPE-1 DOMAIN-CONTAINING PROTEIN"/>
    <property type="match status" value="1"/>
</dbReference>
<proteinExistence type="predicted"/>
<dbReference type="InterPro" id="IPR043502">
    <property type="entry name" value="DNA/RNA_pol_sf"/>
</dbReference>
<sequence>MGGTEIVDFGTTNQPRELRIRLDLSIDERDSLTQLLRSYSDVFAWCYEDMLGLDPSIVQHHLPLLPHAKLSDAIWFKECRSYLSKSNNYSFHDMMHRDVEVYVDDMIVKSRDRADHLAVLERFFEKIKQFKWRLNPNKCTFGVTFRKLLGCMVNERGIEVDPDKIRVILDMSAPRIERKIRVFFVPIHIQEDHGVFVVASSSSVSYTRSSLTLVLVTLRHSLGMHATRRLRHYMMEYSMHLISHLDPLRYFFDRPALIGRLMRWLVLLTEFDIHYVTQKSIRRSIIVDHLTSLPVFDGKAIDDDFPDENITTTTSLSSWHMYFDDVANHSGYRIGVLLISPHGDRIPRSIHLGFSDRHPATNNIVEYEACILGLETALELKIR</sequence>
<dbReference type="Proteomes" id="UP000288805">
    <property type="component" value="Unassembled WGS sequence"/>
</dbReference>
<evidence type="ECO:0000259" key="1">
    <source>
        <dbReference type="Pfam" id="PF00078"/>
    </source>
</evidence>
<dbReference type="InterPro" id="IPR036397">
    <property type="entry name" value="RNaseH_sf"/>
</dbReference>
<dbReference type="SUPFAM" id="SSF53098">
    <property type="entry name" value="Ribonuclease H-like"/>
    <property type="match status" value="1"/>
</dbReference>
<reference evidence="2 3" key="1">
    <citation type="journal article" date="2018" name="PLoS Genet.">
        <title>Population sequencing reveals clonal diversity and ancestral inbreeding in the grapevine cultivar Chardonnay.</title>
        <authorList>
            <person name="Roach M.J."/>
            <person name="Johnson D.L."/>
            <person name="Bohlmann J."/>
            <person name="van Vuuren H.J."/>
            <person name="Jones S.J."/>
            <person name="Pretorius I.S."/>
            <person name="Schmidt S.A."/>
            <person name="Borneman A.R."/>
        </authorList>
    </citation>
    <scope>NUCLEOTIDE SEQUENCE [LARGE SCALE GENOMIC DNA]</scope>
    <source>
        <strain evidence="3">cv. Chardonnay</strain>
        <tissue evidence="2">Leaf</tissue>
    </source>
</reference>
<protein>
    <recommendedName>
        <fullName evidence="1">Reverse transcriptase domain-containing protein</fullName>
    </recommendedName>
</protein>
<feature type="domain" description="Reverse transcriptase" evidence="1">
    <location>
        <begin position="98"/>
        <end position="151"/>
    </location>
</feature>
<accession>A0A438JH71</accession>
<dbReference type="EMBL" id="QGNW01000042">
    <property type="protein sequence ID" value="RVX08297.1"/>
    <property type="molecule type" value="Genomic_DNA"/>
</dbReference>
<evidence type="ECO:0000313" key="3">
    <source>
        <dbReference type="Proteomes" id="UP000288805"/>
    </source>
</evidence>
<dbReference type="GO" id="GO:0003676">
    <property type="term" value="F:nucleic acid binding"/>
    <property type="evidence" value="ECO:0007669"/>
    <property type="project" value="InterPro"/>
</dbReference>
<organism evidence="2 3">
    <name type="scientific">Vitis vinifera</name>
    <name type="common">Grape</name>
    <dbReference type="NCBI Taxonomy" id="29760"/>
    <lineage>
        <taxon>Eukaryota</taxon>
        <taxon>Viridiplantae</taxon>
        <taxon>Streptophyta</taxon>
        <taxon>Embryophyta</taxon>
        <taxon>Tracheophyta</taxon>
        <taxon>Spermatophyta</taxon>
        <taxon>Magnoliopsida</taxon>
        <taxon>eudicotyledons</taxon>
        <taxon>Gunneridae</taxon>
        <taxon>Pentapetalae</taxon>
        <taxon>rosids</taxon>
        <taxon>Vitales</taxon>
        <taxon>Vitaceae</taxon>
        <taxon>Viteae</taxon>
        <taxon>Vitis</taxon>
    </lineage>
</organism>
<dbReference type="InterPro" id="IPR043128">
    <property type="entry name" value="Rev_trsase/Diguanyl_cyclase"/>
</dbReference>
<dbReference type="PANTHER" id="PTHR48475">
    <property type="entry name" value="RIBONUCLEASE H"/>
    <property type="match status" value="1"/>
</dbReference>
<dbReference type="Pfam" id="PF00078">
    <property type="entry name" value="RVT_1"/>
    <property type="match status" value="1"/>
</dbReference>
<evidence type="ECO:0000313" key="2">
    <source>
        <dbReference type="EMBL" id="RVX08297.1"/>
    </source>
</evidence>
<dbReference type="InterPro" id="IPR000477">
    <property type="entry name" value="RT_dom"/>
</dbReference>
<gene>
    <name evidence="2" type="ORF">CK203_017821</name>
</gene>
<comment type="caution">
    <text evidence="2">The sequence shown here is derived from an EMBL/GenBank/DDBJ whole genome shotgun (WGS) entry which is preliminary data.</text>
</comment>
<dbReference type="Gene3D" id="3.30.70.270">
    <property type="match status" value="1"/>
</dbReference>
<dbReference type="Gene3D" id="3.30.420.10">
    <property type="entry name" value="Ribonuclease H-like superfamily/Ribonuclease H"/>
    <property type="match status" value="1"/>
</dbReference>
<dbReference type="AlphaFoldDB" id="A0A438JH71"/>
<dbReference type="SUPFAM" id="SSF56672">
    <property type="entry name" value="DNA/RNA polymerases"/>
    <property type="match status" value="1"/>
</dbReference>